<proteinExistence type="predicted"/>
<dbReference type="KEGG" id="pcl:Pcal_1272"/>
<evidence type="ECO:0000313" key="2">
    <source>
        <dbReference type="Proteomes" id="UP000001431"/>
    </source>
</evidence>
<accession>A3MVM9</accession>
<dbReference type="EMBL" id="CP000561">
    <property type="protein sequence ID" value="ABO08696.1"/>
    <property type="molecule type" value="Genomic_DNA"/>
</dbReference>
<organism evidence="1 2">
    <name type="scientific">Pyrobaculum calidifontis (strain DSM 21063 / JCM 11548 / VA1)</name>
    <dbReference type="NCBI Taxonomy" id="410359"/>
    <lineage>
        <taxon>Archaea</taxon>
        <taxon>Thermoproteota</taxon>
        <taxon>Thermoprotei</taxon>
        <taxon>Thermoproteales</taxon>
        <taxon>Thermoproteaceae</taxon>
        <taxon>Pyrobaculum</taxon>
    </lineage>
</organism>
<dbReference type="Proteomes" id="UP000001431">
    <property type="component" value="Chromosome"/>
</dbReference>
<dbReference type="RefSeq" id="WP_011849954.1">
    <property type="nucleotide sequence ID" value="NC_009073.1"/>
</dbReference>
<sequence>MSEREFNVEPVVELLAQLAREKVYGPLDLLSRVEDNDEFYMRLAREALYSALRYLSTERRNVPELEKSVELALRVIEKRPYFAKELALKALAKAMSG</sequence>
<reference evidence="1" key="1">
    <citation type="submission" date="2007-02" db="EMBL/GenBank/DDBJ databases">
        <title>Complete sequence of Pyrobaculum calidifontis JCM 11548.</title>
        <authorList>
            <consortium name="US DOE Joint Genome Institute"/>
            <person name="Copeland A."/>
            <person name="Lucas S."/>
            <person name="Lapidus A."/>
            <person name="Barry K."/>
            <person name="Glavina del Rio T."/>
            <person name="Dalin E."/>
            <person name="Tice H."/>
            <person name="Pitluck S."/>
            <person name="Chain P."/>
            <person name="Malfatti S."/>
            <person name="Shin M."/>
            <person name="Vergez L."/>
            <person name="Schmutz J."/>
            <person name="Larimer F."/>
            <person name="Land M."/>
            <person name="Hauser L."/>
            <person name="Kyrpides N."/>
            <person name="Mikhailova N."/>
            <person name="Cozen A.E."/>
            <person name="Fitz-Gibbon S.T."/>
            <person name="House C.H."/>
            <person name="Saltikov C."/>
            <person name="Lowe T.M."/>
            <person name="Richardson P."/>
        </authorList>
    </citation>
    <scope>NUCLEOTIDE SEQUENCE [LARGE SCALE GENOMIC DNA]</scope>
    <source>
        <strain evidence="1">JCM 11548</strain>
    </source>
</reference>
<gene>
    <name evidence="1" type="ordered locus">Pcal_1272</name>
</gene>
<keyword evidence="2" id="KW-1185">Reference proteome</keyword>
<protein>
    <submittedName>
        <fullName evidence="1">Uncharacterized protein</fullName>
    </submittedName>
</protein>
<dbReference type="AlphaFoldDB" id="A3MVM9"/>
<dbReference type="eggNOG" id="arCOG07423">
    <property type="taxonomic scope" value="Archaea"/>
</dbReference>
<dbReference type="GeneID" id="4909192"/>
<dbReference type="STRING" id="410359.Pcal_1272"/>
<dbReference type="OrthoDB" id="28795at2157"/>
<name>A3MVM9_PYRCJ</name>
<evidence type="ECO:0000313" key="1">
    <source>
        <dbReference type="EMBL" id="ABO08696.1"/>
    </source>
</evidence>
<dbReference type="HOGENOM" id="CLU_170084_0_0_2"/>